<sequence length="328" mass="33986">MDEQPDTRDVVVIGGGPAGLSAALVLGRARRTVTVVDGGHPRNACSPSLHGFLTRDGATPAEFLAAARRDVAGYGTELVEDEVVAVAGGPDDFRVTLAGGRVLRARRLVAATGVRDELPDVPGLSERWGRDVLHCPYCHGHEVRDRTLAVVADDAEGAVHQALLLGQWSGDVVLLLHGIAEEELDDDGRALLAGAGVSVVAGPVGSLVVADDEVRGVRLEDGRQVACEAVFVAPRFRLNLGPLAALGPRTVAGDMGSRLETDDQGRTSVPGLWAAGNLADLSAQVLGAAELGSRTAIGINGELVLADARERAAARFAPAGGPRRPAME</sequence>
<keyword evidence="6" id="KW-1185">Reference proteome</keyword>
<reference evidence="5 6" key="1">
    <citation type="submission" date="2019-05" db="EMBL/GenBank/DDBJ databases">
        <title>Georgenia *** sp. nov., and Georgenia *** sp. nov., isolated from the intestinal contents of plateau pika (Ochotona curzoniae) in the Qinghai-Tibet plateau of China.</title>
        <authorList>
            <person name="Tian Z."/>
        </authorList>
    </citation>
    <scope>NUCLEOTIDE SEQUENCE [LARGE SCALE GENOMIC DNA]</scope>
    <source>
        <strain evidence="5 6">Z294</strain>
    </source>
</reference>
<comment type="catalytic activity">
    <reaction evidence="3">
        <text>[thioredoxin]-dithiol + NADP(+) = [thioredoxin]-disulfide + NADPH + H(+)</text>
        <dbReference type="Rhea" id="RHEA:20345"/>
        <dbReference type="Rhea" id="RHEA-COMP:10698"/>
        <dbReference type="Rhea" id="RHEA-COMP:10700"/>
        <dbReference type="ChEBI" id="CHEBI:15378"/>
        <dbReference type="ChEBI" id="CHEBI:29950"/>
        <dbReference type="ChEBI" id="CHEBI:50058"/>
        <dbReference type="ChEBI" id="CHEBI:57783"/>
        <dbReference type="ChEBI" id="CHEBI:58349"/>
        <dbReference type="EC" id="1.8.1.9"/>
    </reaction>
</comment>
<dbReference type="PRINTS" id="PR00368">
    <property type="entry name" value="FADPNR"/>
</dbReference>
<evidence type="ECO:0000313" key="6">
    <source>
        <dbReference type="Proteomes" id="UP000313948"/>
    </source>
</evidence>
<dbReference type="SUPFAM" id="SSF51905">
    <property type="entry name" value="FAD/NAD(P)-binding domain"/>
    <property type="match status" value="1"/>
</dbReference>
<proteinExistence type="predicted"/>
<dbReference type="Gene3D" id="3.50.50.60">
    <property type="entry name" value="FAD/NAD(P)-binding domain"/>
    <property type="match status" value="2"/>
</dbReference>
<gene>
    <name evidence="5" type="ORF">FE251_15170</name>
</gene>
<dbReference type="PRINTS" id="PR00469">
    <property type="entry name" value="PNDRDTASEII"/>
</dbReference>
<keyword evidence="2" id="KW-0560">Oxidoreductase</keyword>
<evidence type="ECO:0000256" key="1">
    <source>
        <dbReference type="ARBA" id="ARBA00022630"/>
    </source>
</evidence>
<dbReference type="Proteomes" id="UP000313948">
    <property type="component" value="Chromosome"/>
</dbReference>
<dbReference type="InterPro" id="IPR036188">
    <property type="entry name" value="FAD/NAD-bd_sf"/>
</dbReference>
<feature type="domain" description="FAD/NAD(P)-binding" evidence="4">
    <location>
        <begin position="9"/>
        <end position="285"/>
    </location>
</feature>
<organism evidence="5 6">
    <name type="scientific">Georgenia wutianyii</name>
    <dbReference type="NCBI Taxonomy" id="2585135"/>
    <lineage>
        <taxon>Bacteria</taxon>
        <taxon>Bacillati</taxon>
        <taxon>Actinomycetota</taxon>
        <taxon>Actinomycetes</taxon>
        <taxon>Micrococcales</taxon>
        <taxon>Bogoriellaceae</taxon>
        <taxon>Georgenia</taxon>
    </lineage>
</organism>
<evidence type="ECO:0000256" key="2">
    <source>
        <dbReference type="ARBA" id="ARBA00023002"/>
    </source>
</evidence>
<dbReference type="PANTHER" id="PTHR48105">
    <property type="entry name" value="THIOREDOXIN REDUCTASE 1-RELATED-RELATED"/>
    <property type="match status" value="1"/>
</dbReference>
<evidence type="ECO:0000313" key="5">
    <source>
        <dbReference type="EMBL" id="QDB80559.1"/>
    </source>
</evidence>
<dbReference type="InterPro" id="IPR050097">
    <property type="entry name" value="Ferredoxin-NADP_redctase_2"/>
</dbReference>
<dbReference type="Pfam" id="PF07992">
    <property type="entry name" value="Pyr_redox_2"/>
    <property type="match status" value="1"/>
</dbReference>
<keyword evidence="1" id="KW-0285">Flavoprotein</keyword>
<evidence type="ECO:0000256" key="3">
    <source>
        <dbReference type="ARBA" id="ARBA00048132"/>
    </source>
</evidence>
<evidence type="ECO:0000259" key="4">
    <source>
        <dbReference type="Pfam" id="PF07992"/>
    </source>
</evidence>
<protein>
    <submittedName>
        <fullName evidence="5">NAD(P)/FAD-dependent oxidoreductase</fullName>
    </submittedName>
</protein>
<accession>A0ABX5VPX1</accession>
<dbReference type="RefSeq" id="WP_139949184.1">
    <property type="nucleotide sequence ID" value="NZ_CP040899.1"/>
</dbReference>
<name>A0ABX5VPX1_9MICO</name>
<dbReference type="EMBL" id="CP040899">
    <property type="protein sequence ID" value="QDB80559.1"/>
    <property type="molecule type" value="Genomic_DNA"/>
</dbReference>
<dbReference type="InterPro" id="IPR023753">
    <property type="entry name" value="FAD/NAD-binding_dom"/>
</dbReference>